<evidence type="ECO:0000256" key="1">
    <source>
        <dbReference type="SAM" id="Phobius"/>
    </source>
</evidence>
<comment type="caution">
    <text evidence="2">The sequence shown here is derived from an EMBL/GenBank/DDBJ whole genome shotgun (WGS) entry which is preliminary data.</text>
</comment>
<sequence length="99" mass="11598">MTFTLTDWMLYTMWAVFGLMIIDFLIAFFKLFWEGAFNPSFVLGYLKDILYYVFPLNVLLSLLSIDPTGWILVIFYFIGGIAIVLKYVVDIIKRFQKSS</sequence>
<dbReference type="RefSeq" id="WP_188175592.1">
    <property type="nucleotide sequence ID" value="NZ_JACVVD010000005.1"/>
</dbReference>
<keyword evidence="1" id="KW-0472">Membrane</keyword>
<gene>
    <name evidence="2" type="ORF">ICC18_16885</name>
</gene>
<accession>A0A926KQU6</accession>
<keyword evidence="3" id="KW-1185">Reference proteome</keyword>
<keyword evidence="1" id="KW-1133">Transmembrane helix</keyword>
<evidence type="ECO:0000313" key="3">
    <source>
        <dbReference type="Proteomes" id="UP000650466"/>
    </source>
</evidence>
<feature type="transmembrane region" description="Helical" evidence="1">
    <location>
        <begin position="12"/>
        <end position="33"/>
    </location>
</feature>
<feature type="transmembrane region" description="Helical" evidence="1">
    <location>
        <begin position="45"/>
        <end position="63"/>
    </location>
</feature>
<dbReference type="EMBL" id="JACVVD010000005">
    <property type="protein sequence ID" value="MBD0381802.1"/>
    <property type="molecule type" value="Genomic_DNA"/>
</dbReference>
<reference evidence="2" key="1">
    <citation type="submission" date="2020-09" db="EMBL/GenBank/DDBJ databases">
        <title>Draft Genome Sequence of Paenibacillus sp. WST5.</title>
        <authorList>
            <person name="Bao Z."/>
        </authorList>
    </citation>
    <scope>NUCLEOTIDE SEQUENCE</scope>
    <source>
        <strain evidence="2">WST5</strain>
    </source>
</reference>
<dbReference type="Proteomes" id="UP000650466">
    <property type="component" value="Unassembled WGS sequence"/>
</dbReference>
<organism evidence="2 3">
    <name type="scientific">Paenibacillus sedimenti</name>
    <dbReference type="NCBI Taxonomy" id="2770274"/>
    <lineage>
        <taxon>Bacteria</taxon>
        <taxon>Bacillati</taxon>
        <taxon>Bacillota</taxon>
        <taxon>Bacilli</taxon>
        <taxon>Bacillales</taxon>
        <taxon>Paenibacillaceae</taxon>
        <taxon>Paenibacillus</taxon>
    </lineage>
</organism>
<evidence type="ECO:0000313" key="2">
    <source>
        <dbReference type="EMBL" id="MBD0381802.1"/>
    </source>
</evidence>
<keyword evidence="1" id="KW-0812">Transmembrane</keyword>
<protein>
    <submittedName>
        <fullName evidence="2">Uncharacterized protein</fullName>
    </submittedName>
</protein>
<name>A0A926KQU6_9BACL</name>
<proteinExistence type="predicted"/>
<dbReference type="AlphaFoldDB" id="A0A926KQU6"/>
<feature type="transmembrane region" description="Helical" evidence="1">
    <location>
        <begin position="69"/>
        <end position="89"/>
    </location>
</feature>